<comment type="caution">
    <text evidence="2">The sequence shown here is derived from an EMBL/GenBank/DDBJ whole genome shotgun (WGS) entry which is preliminary data.</text>
</comment>
<keyword evidence="1" id="KW-0175">Coiled coil</keyword>
<name>A0A017SY52_9BACT</name>
<organism evidence="2 3">
    <name type="scientific">Chondromyces apiculatus DSM 436</name>
    <dbReference type="NCBI Taxonomy" id="1192034"/>
    <lineage>
        <taxon>Bacteria</taxon>
        <taxon>Pseudomonadati</taxon>
        <taxon>Myxococcota</taxon>
        <taxon>Polyangia</taxon>
        <taxon>Polyangiales</taxon>
        <taxon>Polyangiaceae</taxon>
        <taxon>Chondromyces</taxon>
    </lineage>
</organism>
<feature type="coiled-coil region" evidence="1">
    <location>
        <begin position="113"/>
        <end position="154"/>
    </location>
</feature>
<proteinExistence type="predicted"/>
<evidence type="ECO:0000256" key="1">
    <source>
        <dbReference type="SAM" id="Coils"/>
    </source>
</evidence>
<dbReference type="Proteomes" id="UP000019678">
    <property type="component" value="Unassembled WGS sequence"/>
</dbReference>
<protein>
    <submittedName>
        <fullName evidence="2">Uncharacterized protein</fullName>
    </submittedName>
</protein>
<dbReference type="STRING" id="1192034.CAP_7661"/>
<gene>
    <name evidence="2" type="ORF">CAP_7661</name>
</gene>
<evidence type="ECO:0000313" key="3">
    <source>
        <dbReference type="Proteomes" id="UP000019678"/>
    </source>
</evidence>
<dbReference type="AlphaFoldDB" id="A0A017SY52"/>
<keyword evidence="3" id="KW-1185">Reference proteome</keyword>
<accession>A0A017SY52</accession>
<dbReference type="EMBL" id="ASRX01000069">
    <property type="protein sequence ID" value="EYF01893.1"/>
    <property type="molecule type" value="Genomic_DNA"/>
</dbReference>
<sequence>MKRLDLSVLRVRAKKALDALEAGGLDPIEFAEFVYTPEGDQTENVISHEAFFDPEAPAGRYAFRVLNGQGAIVAEGEGFKLELRAGGAQEHLTGAGAVAAACGRVLAHNAFEVERCQRRLADEERRNDTLRAKVDELEEVMRLRNRRIAQLELELESGGADEFSELMEVFGEVAMRAFGLDEPGDQGRKDKGVAFEVVVDVVRRNADVQRSIRQVVGDAPLMALGIGGES</sequence>
<reference evidence="2 3" key="1">
    <citation type="submission" date="2013-05" db="EMBL/GenBank/DDBJ databases">
        <title>Genome assembly of Chondromyces apiculatus DSM 436.</title>
        <authorList>
            <person name="Sharma G."/>
            <person name="Khatri I."/>
            <person name="Kaur C."/>
            <person name="Mayilraj S."/>
            <person name="Subramanian S."/>
        </authorList>
    </citation>
    <scope>NUCLEOTIDE SEQUENCE [LARGE SCALE GENOMIC DNA]</scope>
    <source>
        <strain evidence="2 3">DSM 436</strain>
    </source>
</reference>
<evidence type="ECO:0000313" key="2">
    <source>
        <dbReference type="EMBL" id="EYF01893.1"/>
    </source>
</evidence>